<sequence>MINLIRRDAIIQKMLLLGFIPFVAFFIIMDSHPALTVLVACIYIPFNAFSYDEKAETNILLNSLPYTRTEIIAARYLGSIVYAVISIGIVTIAFLMFNVSFSLTDMAIGVSLFLVFSGLAFPLYYIIKQGYITTVIMIVFILSVGFLPPFLSFLADHFDEITAWIFQFSEPTLYISAAILSLIIYMISWSVTTFIYQRKAF</sequence>
<keyword evidence="1" id="KW-0812">Transmembrane</keyword>
<dbReference type="AlphaFoldDB" id="A0A1G6JX61"/>
<feature type="transmembrane region" description="Helical" evidence="1">
    <location>
        <begin position="174"/>
        <end position="196"/>
    </location>
</feature>
<dbReference type="Proteomes" id="UP000242949">
    <property type="component" value="Unassembled WGS sequence"/>
</dbReference>
<keyword evidence="3" id="KW-1185">Reference proteome</keyword>
<dbReference type="PANTHER" id="PTHR41309">
    <property type="entry name" value="MEMBRANE PROTEIN-RELATED"/>
    <property type="match status" value="1"/>
</dbReference>
<protein>
    <submittedName>
        <fullName evidence="2">ABC-2 type transport system permease protein</fullName>
    </submittedName>
</protein>
<evidence type="ECO:0000313" key="3">
    <source>
        <dbReference type="Proteomes" id="UP000242949"/>
    </source>
</evidence>
<dbReference type="Pfam" id="PF13346">
    <property type="entry name" value="ABC2_membrane_5"/>
    <property type="match status" value="1"/>
</dbReference>
<feature type="transmembrane region" description="Helical" evidence="1">
    <location>
        <begin position="9"/>
        <end position="28"/>
    </location>
</feature>
<reference evidence="3" key="1">
    <citation type="submission" date="2016-09" db="EMBL/GenBank/DDBJ databases">
        <authorList>
            <person name="Varghese N."/>
            <person name="Submissions S."/>
        </authorList>
    </citation>
    <scope>NUCLEOTIDE SEQUENCE [LARGE SCALE GENOMIC DNA]</scope>
    <source>
        <strain evidence="3">S5</strain>
    </source>
</reference>
<name>A0A1G6JX61_9BACI</name>
<feature type="transmembrane region" description="Helical" evidence="1">
    <location>
        <begin position="34"/>
        <end position="51"/>
    </location>
</feature>
<gene>
    <name evidence="2" type="ORF">SAMN05421734_105166</name>
</gene>
<dbReference type="RefSeq" id="WP_090795638.1">
    <property type="nucleotide sequence ID" value="NZ_FMYI01000005.1"/>
</dbReference>
<evidence type="ECO:0000313" key="2">
    <source>
        <dbReference type="EMBL" id="SDC22985.1"/>
    </source>
</evidence>
<organism evidence="2 3">
    <name type="scientific">Pelagirhabdus alkalitolerans</name>
    <dbReference type="NCBI Taxonomy" id="1612202"/>
    <lineage>
        <taxon>Bacteria</taxon>
        <taxon>Bacillati</taxon>
        <taxon>Bacillota</taxon>
        <taxon>Bacilli</taxon>
        <taxon>Bacillales</taxon>
        <taxon>Bacillaceae</taxon>
        <taxon>Pelagirhabdus</taxon>
    </lineage>
</organism>
<proteinExistence type="predicted"/>
<dbReference type="EMBL" id="FMYI01000005">
    <property type="protein sequence ID" value="SDC22985.1"/>
    <property type="molecule type" value="Genomic_DNA"/>
</dbReference>
<feature type="transmembrane region" description="Helical" evidence="1">
    <location>
        <begin position="134"/>
        <end position="154"/>
    </location>
</feature>
<dbReference type="STRING" id="1612202.SAMN05421734_105166"/>
<keyword evidence="1" id="KW-1133">Transmembrane helix</keyword>
<feature type="transmembrane region" description="Helical" evidence="1">
    <location>
        <begin position="107"/>
        <end position="127"/>
    </location>
</feature>
<dbReference type="InterPro" id="IPR025699">
    <property type="entry name" value="ABC2_memb-like"/>
</dbReference>
<evidence type="ECO:0000256" key="1">
    <source>
        <dbReference type="SAM" id="Phobius"/>
    </source>
</evidence>
<accession>A0A1G6JX61</accession>
<dbReference type="OrthoDB" id="1913432at2"/>
<keyword evidence="1" id="KW-0472">Membrane</keyword>
<dbReference type="PANTHER" id="PTHR41309:SF2">
    <property type="entry name" value="MEMBRANE PROTEIN"/>
    <property type="match status" value="1"/>
</dbReference>
<feature type="transmembrane region" description="Helical" evidence="1">
    <location>
        <begin position="72"/>
        <end position="95"/>
    </location>
</feature>